<gene>
    <name evidence="2" type="ORF">Selli2_34510</name>
</gene>
<name>A0A9W6CIY2_9FIRM</name>
<reference evidence="2" key="1">
    <citation type="submission" date="2022-11" db="EMBL/GenBank/DDBJ databases">
        <title>Draft genome sequence of Sellimonas catena strain 18CBH55.</title>
        <authorList>
            <person name="Hisatomi A."/>
            <person name="Ohkuma M."/>
            <person name="Sakamoto M."/>
        </authorList>
    </citation>
    <scope>NUCLEOTIDE SEQUENCE</scope>
    <source>
        <strain evidence="2">18CBH55</strain>
    </source>
</reference>
<dbReference type="EMBL" id="BSCH01000033">
    <property type="protein sequence ID" value="GLG92024.1"/>
    <property type="molecule type" value="Genomic_DNA"/>
</dbReference>
<organism evidence="2 3">
    <name type="scientific">Sellimonas catena</name>
    <dbReference type="NCBI Taxonomy" id="2994035"/>
    <lineage>
        <taxon>Bacteria</taxon>
        <taxon>Bacillati</taxon>
        <taxon>Bacillota</taxon>
        <taxon>Clostridia</taxon>
        <taxon>Lachnospirales</taxon>
        <taxon>Lachnospiraceae</taxon>
        <taxon>Sellimonas</taxon>
    </lineage>
</organism>
<feature type="region of interest" description="Disordered" evidence="1">
    <location>
        <begin position="23"/>
        <end position="50"/>
    </location>
</feature>
<evidence type="ECO:0000256" key="1">
    <source>
        <dbReference type="SAM" id="MobiDB-lite"/>
    </source>
</evidence>
<comment type="caution">
    <text evidence="2">The sequence shown here is derived from an EMBL/GenBank/DDBJ whole genome shotgun (WGS) entry which is preliminary data.</text>
</comment>
<dbReference type="RefSeq" id="WP_173813122.1">
    <property type="nucleotide sequence ID" value="NZ_BSCH01000033.1"/>
</dbReference>
<proteinExistence type="predicted"/>
<reference evidence="2" key="3">
    <citation type="journal article" date="2023" name="Int. J. Syst. Evol. Microbiol.">
        <title>Sellimonas catena sp. nov., isolated from human faeces.</title>
        <authorList>
            <person name="Hisatomi A."/>
            <person name="Ohkuma M."/>
            <person name="Sakamoto M."/>
        </authorList>
    </citation>
    <scope>NUCLEOTIDE SEQUENCE</scope>
    <source>
        <strain evidence="2">18CBH55</strain>
    </source>
</reference>
<feature type="compositionally biased region" description="Basic and acidic residues" evidence="1">
    <location>
        <begin position="30"/>
        <end position="50"/>
    </location>
</feature>
<accession>A0A9W6CIY2</accession>
<reference evidence="2" key="2">
    <citation type="submission" date="2022-11" db="EMBL/GenBank/DDBJ databases">
        <title>Draft genome sequence of Sellimonas catena strain 18CBH55.</title>
        <authorList>
            <person name="Atsushi H."/>
            <person name="Moriya O."/>
            <person name="Mitsuo S."/>
        </authorList>
    </citation>
    <scope>NUCLEOTIDE SEQUENCE</scope>
    <source>
        <strain evidence="2">18CBH55</strain>
    </source>
</reference>
<protein>
    <submittedName>
        <fullName evidence="2">Uncharacterized protein</fullName>
    </submittedName>
</protein>
<evidence type="ECO:0000313" key="2">
    <source>
        <dbReference type="EMBL" id="GLG92024.1"/>
    </source>
</evidence>
<evidence type="ECO:0000313" key="3">
    <source>
        <dbReference type="Proteomes" id="UP001145094"/>
    </source>
</evidence>
<dbReference type="Proteomes" id="UP001145094">
    <property type="component" value="Unassembled WGS sequence"/>
</dbReference>
<sequence>MIRMEMIRTGKDAAENRLKKYQQILTGKGDGQHEQHGSSEGVRRGRDTAD</sequence>
<dbReference type="AlphaFoldDB" id="A0A9W6CIY2"/>